<dbReference type="EMBL" id="JABFDY010000009">
    <property type="protein sequence ID" value="KAF7703639.1"/>
    <property type="molecule type" value="Genomic_DNA"/>
</dbReference>
<evidence type="ECO:0000256" key="7">
    <source>
        <dbReference type="SAM" id="Phobius"/>
    </source>
</evidence>
<evidence type="ECO:0000313" key="8">
    <source>
        <dbReference type="EMBL" id="KAF7703639.1"/>
    </source>
</evidence>
<dbReference type="Pfam" id="PF05934">
    <property type="entry name" value="MCLC"/>
    <property type="match status" value="2"/>
</dbReference>
<gene>
    <name evidence="8" type="ORF">HF521_022646</name>
</gene>
<evidence type="ECO:0000256" key="3">
    <source>
        <dbReference type="ARBA" id="ARBA00015571"/>
    </source>
</evidence>
<keyword evidence="5 7" id="KW-1133">Transmembrane helix</keyword>
<evidence type="ECO:0000256" key="5">
    <source>
        <dbReference type="ARBA" id="ARBA00022989"/>
    </source>
</evidence>
<dbReference type="GO" id="GO:0005783">
    <property type="term" value="C:endoplasmic reticulum"/>
    <property type="evidence" value="ECO:0007669"/>
    <property type="project" value="TreeGrafter"/>
</dbReference>
<proteinExistence type="inferred from homology"/>
<dbReference type="InterPro" id="IPR009231">
    <property type="entry name" value="Chloride_chnl_CLIC-like"/>
</dbReference>
<evidence type="ECO:0000256" key="1">
    <source>
        <dbReference type="ARBA" id="ARBA00004141"/>
    </source>
</evidence>
<dbReference type="AlphaFoldDB" id="A0A8T0BAF9"/>
<keyword evidence="4 7" id="KW-0812">Transmembrane</keyword>
<comment type="subcellular location">
    <subcellularLocation>
        <location evidence="1">Membrane</location>
        <topology evidence="1">Multi-pass membrane protein</topology>
    </subcellularLocation>
</comment>
<accession>A0A8T0BAF9</accession>
<dbReference type="GO" id="GO:0005254">
    <property type="term" value="F:chloride channel activity"/>
    <property type="evidence" value="ECO:0007669"/>
    <property type="project" value="TreeGrafter"/>
</dbReference>
<evidence type="ECO:0000256" key="2">
    <source>
        <dbReference type="ARBA" id="ARBA00005944"/>
    </source>
</evidence>
<sequence>MWSVVSWFLRFKRLFVRCFSISLLWNWYYLYMIAYAEQQANLAKMENLNNKCTGVKKLDWMDNIKGEVLEISIHIHPNAVTAEIHYDAEVKLSKQKLAEIQTFVNEDNSYRTASLDDALSKVLINFKHHDYVASRKWRFEDTFVVKLDMVIKVFI</sequence>
<dbReference type="PANTHER" id="PTHR34093:SF1">
    <property type="entry name" value="CHLORIDE CHANNEL CLIC-LIKE PROTEIN 1"/>
    <property type="match status" value="1"/>
</dbReference>
<feature type="transmembrane region" description="Helical" evidence="7">
    <location>
        <begin position="14"/>
        <end position="36"/>
    </location>
</feature>
<evidence type="ECO:0000256" key="4">
    <source>
        <dbReference type="ARBA" id="ARBA00022692"/>
    </source>
</evidence>
<comment type="similarity">
    <text evidence="2">Belongs to the chloride channel MCLC family.</text>
</comment>
<dbReference type="Proteomes" id="UP000606274">
    <property type="component" value="Unassembled WGS sequence"/>
</dbReference>
<evidence type="ECO:0000313" key="9">
    <source>
        <dbReference type="Proteomes" id="UP000606274"/>
    </source>
</evidence>
<protein>
    <recommendedName>
        <fullName evidence="3">Chloride channel CLIC-like protein 1</fullName>
    </recommendedName>
</protein>
<dbReference type="GO" id="GO:0016020">
    <property type="term" value="C:membrane"/>
    <property type="evidence" value="ECO:0007669"/>
    <property type="project" value="UniProtKB-SubCell"/>
</dbReference>
<comment type="caution">
    <text evidence="8">The sequence shown here is derived from an EMBL/GenBank/DDBJ whole genome shotgun (WGS) entry which is preliminary data.</text>
</comment>
<evidence type="ECO:0000256" key="6">
    <source>
        <dbReference type="ARBA" id="ARBA00023136"/>
    </source>
</evidence>
<keyword evidence="6 7" id="KW-0472">Membrane</keyword>
<dbReference type="PANTHER" id="PTHR34093">
    <property type="entry name" value="CHLORIDE CHANNEL CLIC-LIKE PROTEIN 1"/>
    <property type="match status" value="1"/>
</dbReference>
<keyword evidence="9" id="KW-1185">Reference proteome</keyword>
<reference evidence="8" key="1">
    <citation type="submission" date="2020-08" db="EMBL/GenBank/DDBJ databases">
        <title>Chromosome-level assembly of Southern catfish (Silurus meridionalis) provides insights into visual adaptation to the nocturnal and benthic lifestyles.</title>
        <authorList>
            <person name="Zhang Y."/>
            <person name="Wang D."/>
            <person name="Peng Z."/>
        </authorList>
    </citation>
    <scope>NUCLEOTIDE SEQUENCE</scope>
    <source>
        <strain evidence="8">SWU-2019-XX</strain>
        <tissue evidence="8">Muscle</tissue>
    </source>
</reference>
<name>A0A8T0BAF9_SILME</name>
<organism evidence="8 9">
    <name type="scientific">Silurus meridionalis</name>
    <name type="common">Southern catfish</name>
    <name type="synonym">Silurus soldatovi meridionalis</name>
    <dbReference type="NCBI Taxonomy" id="175797"/>
    <lineage>
        <taxon>Eukaryota</taxon>
        <taxon>Metazoa</taxon>
        <taxon>Chordata</taxon>
        <taxon>Craniata</taxon>
        <taxon>Vertebrata</taxon>
        <taxon>Euteleostomi</taxon>
        <taxon>Actinopterygii</taxon>
        <taxon>Neopterygii</taxon>
        <taxon>Teleostei</taxon>
        <taxon>Ostariophysi</taxon>
        <taxon>Siluriformes</taxon>
        <taxon>Siluridae</taxon>
        <taxon>Silurus</taxon>
    </lineage>
</organism>